<dbReference type="Proteomes" id="UP000320421">
    <property type="component" value="Chromosome"/>
</dbReference>
<sequence>MIEYTDVPRVVPDVRKPSLYTCQSIPPDTNVIHEDYRTSCRFIKEPFPALCQFQFALNSPKWIYVTMPQMEWVTSSKMQKTVSCHSDYLGQVFESLNMLVRRA</sequence>
<name>A0A517PKH3_9PLAN</name>
<keyword evidence="2" id="KW-1185">Reference proteome</keyword>
<accession>A0A517PKH3</accession>
<protein>
    <submittedName>
        <fullName evidence="1">Uncharacterized protein</fullName>
    </submittedName>
</protein>
<organism evidence="1 2">
    <name type="scientific">Gimesia chilikensis</name>
    <dbReference type="NCBI Taxonomy" id="2605989"/>
    <lineage>
        <taxon>Bacteria</taxon>
        <taxon>Pseudomonadati</taxon>
        <taxon>Planctomycetota</taxon>
        <taxon>Planctomycetia</taxon>
        <taxon>Planctomycetales</taxon>
        <taxon>Planctomycetaceae</taxon>
        <taxon>Gimesia</taxon>
    </lineage>
</organism>
<reference evidence="1 2" key="1">
    <citation type="submission" date="2019-02" db="EMBL/GenBank/DDBJ databases">
        <title>Deep-cultivation of Planctomycetes and their phenomic and genomic characterization uncovers novel biology.</title>
        <authorList>
            <person name="Wiegand S."/>
            <person name="Jogler M."/>
            <person name="Boedeker C."/>
            <person name="Pinto D."/>
            <person name="Vollmers J."/>
            <person name="Rivas-Marin E."/>
            <person name="Kohn T."/>
            <person name="Peeters S.H."/>
            <person name="Heuer A."/>
            <person name="Rast P."/>
            <person name="Oberbeckmann S."/>
            <person name="Bunk B."/>
            <person name="Jeske O."/>
            <person name="Meyerdierks A."/>
            <person name="Storesund J.E."/>
            <person name="Kallscheuer N."/>
            <person name="Luecker S."/>
            <person name="Lage O.M."/>
            <person name="Pohl T."/>
            <person name="Merkel B.J."/>
            <person name="Hornburger P."/>
            <person name="Mueller R.-W."/>
            <person name="Bruemmer F."/>
            <person name="Labrenz M."/>
            <person name="Spormann A.M."/>
            <person name="Op den Camp H."/>
            <person name="Overmann J."/>
            <person name="Amann R."/>
            <person name="Jetten M.S.M."/>
            <person name="Mascher T."/>
            <person name="Medema M.H."/>
            <person name="Devos D.P."/>
            <person name="Kaster A.-K."/>
            <person name="Ovreas L."/>
            <person name="Rohde M."/>
            <person name="Galperin M.Y."/>
            <person name="Jogler C."/>
        </authorList>
    </citation>
    <scope>NUCLEOTIDE SEQUENCE [LARGE SCALE GENOMIC DNA]</scope>
    <source>
        <strain evidence="1 2">HG66A1</strain>
    </source>
</reference>
<proteinExistence type="predicted"/>
<gene>
    <name evidence="1" type="ORF">HG66A1_16480</name>
</gene>
<evidence type="ECO:0000313" key="1">
    <source>
        <dbReference type="EMBL" id="QDT19880.1"/>
    </source>
</evidence>
<dbReference type="AlphaFoldDB" id="A0A517PKH3"/>
<dbReference type="EMBL" id="CP036266">
    <property type="protein sequence ID" value="QDT19880.1"/>
    <property type="molecule type" value="Genomic_DNA"/>
</dbReference>
<evidence type="ECO:0000313" key="2">
    <source>
        <dbReference type="Proteomes" id="UP000320421"/>
    </source>
</evidence>